<dbReference type="InterPro" id="IPR009012">
    <property type="entry name" value="GrpE_head"/>
</dbReference>
<dbReference type="SUPFAM" id="SSF51064">
    <property type="entry name" value="Head domain of nucleotide exchange factor GrpE"/>
    <property type="match status" value="1"/>
</dbReference>
<dbReference type="PRINTS" id="PR00773">
    <property type="entry name" value="GRPEPROTEIN"/>
</dbReference>
<dbReference type="GO" id="GO:0000774">
    <property type="term" value="F:adenyl-nucleotide exchange factor activity"/>
    <property type="evidence" value="ECO:0007669"/>
    <property type="project" value="InterPro"/>
</dbReference>
<organism evidence="5 6">
    <name type="scientific">Candidatus Woesebacteria bacterium RIFCSPHIGHO2_01_FULL_38_26b</name>
    <dbReference type="NCBI Taxonomy" id="1802491"/>
    <lineage>
        <taxon>Bacteria</taxon>
        <taxon>Candidatus Woeseibacteriota</taxon>
    </lineage>
</organism>
<dbReference type="Proteomes" id="UP000176741">
    <property type="component" value="Unassembled WGS sequence"/>
</dbReference>
<dbReference type="GO" id="GO:0005737">
    <property type="term" value="C:cytoplasm"/>
    <property type="evidence" value="ECO:0007669"/>
    <property type="project" value="UniProtKB-SubCell"/>
</dbReference>
<evidence type="ECO:0000256" key="3">
    <source>
        <dbReference type="HAMAP-Rule" id="MF_01151"/>
    </source>
</evidence>
<evidence type="ECO:0000256" key="1">
    <source>
        <dbReference type="ARBA" id="ARBA00009054"/>
    </source>
</evidence>
<protein>
    <recommendedName>
        <fullName evidence="3">Protein GrpE</fullName>
    </recommendedName>
    <alternativeName>
        <fullName evidence="3">HSP-70 cofactor</fullName>
    </alternativeName>
</protein>
<accession>A0A1F7Y237</accession>
<dbReference type="AlphaFoldDB" id="A0A1F7Y237"/>
<name>A0A1F7Y237_9BACT</name>
<evidence type="ECO:0000256" key="4">
    <source>
        <dbReference type="RuleBase" id="RU004478"/>
    </source>
</evidence>
<dbReference type="SUPFAM" id="SSF58014">
    <property type="entry name" value="Coiled-coil domain of nucleotide exchange factor GrpE"/>
    <property type="match status" value="1"/>
</dbReference>
<dbReference type="HAMAP" id="MF_01151">
    <property type="entry name" value="GrpE"/>
    <property type="match status" value="1"/>
</dbReference>
<dbReference type="InterPro" id="IPR013805">
    <property type="entry name" value="GrpE_CC"/>
</dbReference>
<keyword evidence="2 3" id="KW-0143">Chaperone</keyword>
<dbReference type="PANTHER" id="PTHR21237">
    <property type="entry name" value="GRPE PROTEIN"/>
    <property type="match status" value="1"/>
</dbReference>
<comment type="subcellular location">
    <subcellularLocation>
        <location evidence="3">Cytoplasm</location>
    </subcellularLocation>
</comment>
<dbReference type="GO" id="GO:0051087">
    <property type="term" value="F:protein-folding chaperone binding"/>
    <property type="evidence" value="ECO:0007669"/>
    <property type="project" value="InterPro"/>
</dbReference>
<dbReference type="InterPro" id="IPR000740">
    <property type="entry name" value="GrpE"/>
</dbReference>
<comment type="caution">
    <text evidence="5">The sequence shown here is derived from an EMBL/GenBank/DDBJ whole genome shotgun (WGS) entry which is preliminary data.</text>
</comment>
<evidence type="ECO:0000313" key="5">
    <source>
        <dbReference type="EMBL" id="OGM21341.1"/>
    </source>
</evidence>
<comment type="subunit">
    <text evidence="3">Homodimer.</text>
</comment>
<evidence type="ECO:0000256" key="2">
    <source>
        <dbReference type="ARBA" id="ARBA00023186"/>
    </source>
</evidence>
<sequence length="151" mass="17583">MRKDKKIKETKEVSELKTQLVRALADYDNLRKRVETEKEIWMRFSGERILLKLLPIVDIFEAAQKHLQDQGLAIAINEFKKVFQEEGLVEILPRKDDVFDEQIHEAVESIEGGEKGHIAEQVLQGWRFEDLEAQLGRVIRAAKVKVYRGKN</sequence>
<dbReference type="GO" id="GO:0051082">
    <property type="term" value="F:unfolded protein binding"/>
    <property type="evidence" value="ECO:0007669"/>
    <property type="project" value="TreeGrafter"/>
</dbReference>
<keyword evidence="3" id="KW-0346">Stress response</keyword>
<reference evidence="5 6" key="1">
    <citation type="journal article" date="2016" name="Nat. Commun.">
        <title>Thousands of microbial genomes shed light on interconnected biogeochemical processes in an aquifer system.</title>
        <authorList>
            <person name="Anantharaman K."/>
            <person name="Brown C.T."/>
            <person name="Hug L.A."/>
            <person name="Sharon I."/>
            <person name="Castelle C.J."/>
            <person name="Probst A.J."/>
            <person name="Thomas B.C."/>
            <person name="Singh A."/>
            <person name="Wilkins M.J."/>
            <person name="Karaoz U."/>
            <person name="Brodie E.L."/>
            <person name="Williams K.H."/>
            <person name="Hubbard S.S."/>
            <person name="Banfield J.F."/>
        </authorList>
    </citation>
    <scope>NUCLEOTIDE SEQUENCE [LARGE SCALE GENOMIC DNA]</scope>
</reference>
<keyword evidence="3" id="KW-0963">Cytoplasm</keyword>
<gene>
    <name evidence="3" type="primary">grpE</name>
    <name evidence="5" type="ORF">A2771_03530</name>
</gene>
<proteinExistence type="inferred from homology"/>
<dbReference type="Pfam" id="PF01025">
    <property type="entry name" value="GrpE"/>
    <property type="match status" value="1"/>
</dbReference>
<dbReference type="EMBL" id="MGGD01000013">
    <property type="protein sequence ID" value="OGM21341.1"/>
    <property type="molecule type" value="Genomic_DNA"/>
</dbReference>
<dbReference type="GO" id="GO:0006457">
    <property type="term" value="P:protein folding"/>
    <property type="evidence" value="ECO:0007669"/>
    <property type="project" value="InterPro"/>
</dbReference>
<dbReference type="PANTHER" id="PTHR21237:SF23">
    <property type="entry name" value="GRPE PROTEIN HOMOLOG, MITOCHONDRIAL"/>
    <property type="match status" value="1"/>
</dbReference>
<evidence type="ECO:0000313" key="6">
    <source>
        <dbReference type="Proteomes" id="UP000176741"/>
    </source>
</evidence>
<comment type="similarity">
    <text evidence="1 3 4">Belongs to the GrpE family.</text>
</comment>
<dbReference type="GO" id="GO:0042803">
    <property type="term" value="F:protein homodimerization activity"/>
    <property type="evidence" value="ECO:0007669"/>
    <property type="project" value="InterPro"/>
</dbReference>
<dbReference type="Gene3D" id="3.90.20.20">
    <property type="match status" value="1"/>
</dbReference>
<comment type="function">
    <text evidence="3">Participates actively in the response to hyperosmotic and heat shock by preventing the aggregation of stress-denatured proteins, in association with DnaK and GrpE. It is the nucleotide exchange factor for DnaK and may function as a thermosensor. Unfolded proteins bind initially to DnaJ; upon interaction with the DnaJ-bound protein, DnaK hydrolyzes its bound ATP, resulting in the formation of a stable complex. GrpE releases ADP from DnaK; ATP binding to DnaK triggers the release of the substrate protein, thus completing the reaction cycle. Several rounds of ATP-dependent interactions between DnaJ, DnaK and GrpE are required for fully efficient folding.</text>
</comment>